<dbReference type="EMBL" id="CAJPDR010000307">
    <property type="protein sequence ID" value="CAF9931402.1"/>
    <property type="molecule type" value="Genomic_DNA"/>
</dbReference>
<accession>A0A8H3IKJ0</accession>
<name>A0A8H3IKJ0_9LECA</name>
<dbReference type="CDD" id="cd07739">
    <property type="entry name" value="metallo-hydrolase-like_MBL-fold"/>
    <property type="match status" value="1"/>
</dbReference>
<keyword evidence="3" id="KW-1185">Reference proteome</keyword>
<dbReference type="AlphaFoldDB" id="A0A8H3IKJ0"/>
<dbReference type="InterPro" id="IPR036866">
    <property type="entry name" value="RibonucZ/Hydroxyglut_hydro"/>
</dbReference>
<gene>
    <name evidence="2" type="ORF">ALECFALPRED_004997</name>
</gene>
<dbReference type="PANTHER" id="PTHR42951">
    <property type="entry name" value="METALLO-BETA-LACTAMASE DOMAIN-CONTAINING"/>
    <property type="match status" value="1"/>
</dbReference>
<proteinExistence type="predicted"/>
<dbReference type="SUPFAM" id="SSF56281">
    <property type="entry name" value="Metallo-hydrolase/oxidoreductase"/>
    <property type="match status" value="1"/>
</dbReference>
<sequence>MALSSLRADFYNTPGIVTIPPIPAPGNITTLWPPFTVTLLSSDNEAVLVDTLLTKAQAGSLADWIEDLFPDKRLTYIYVTHGHGDHFLGLSTLLDRFPNATAVATKGTLAHMEELLAEDQTILNEFFPGHQIDFPASPPAEALPSNDLTIDLEGHKLVAVPAGHSDTDDSSFLWVPDLKMAIVGDIVQNGVYSWLAESLNSTLRQKWIQSIDKVKSFQPETVVVGHKQTGAPDGTWTLGATQDYIRLWGSLVDVAKNATDMFQRIKAASPDKSGTFSLWWSCLQQFPPQ</sequence>
<protein>
    <recommendedName>
        <fullName evidence="1">Metallo-beta-lactamase domain-containing protein</fullName>
    </recommendedName>
</protein>
<dbReference type="Gene3D" id="3.60.15.10">
    <property type="entry name" value="Ribonuclease Z/Hydroxyacylglutathione hydrolase-like"/>
    <property type="match status" value="1"/>
</dbReference>
<dbReference type="OrthoDB" id="536211at2759"/>
<comment type="caution">
    <text evidence="2">The sequence shown here is derived from an EMBL/GenBank/DDBJ whole genome shotgun (WGS) entry which is preliminary data.</text>
</comment>
<dbReference type="InterPro" id="IPR001279">
    <property type="entry name" value="Metallo-B-lactamas"/>
</dbReference>
<dbReference type="PANTHER" id="PTHR42951:SF14">
    <property type="entry name" value="METALLO-BETA-LACTAMASE SUPERFAMILY PROTEIN"/>
    <property type="match status" value="1"/>
</dbReference>
<dbReference type="InterPro" id="IPR050855">
    <property type="entry name" value="NDM-1-like"/>
</dbReference>
<feature type="domain" description="Metallo-beta-lactamase" evidence="1">
    <location>
        <begin position="34"/>
        <end position="226"/>
    </location>
</feature>
<evidence type="ECO:0000313" key="3">
    <source>
        <dbReference type="Proteomes" id="UP000664203"/>
    </source>
</evidence>
<dbReference type="Proteomes" id="UP000664203">
    <property type="component" value="Unassembled WGS sequence"/>
</dbReference>
<dbReference type="Pfam" id="PF00753">
    <property type="entry name" value="Lactamase_B"/>
    <property type="match status" value="1"/>
</dbReference>
<evidence type="ECO:0000259" key="1">
    <source>
        <dbReference type="SMART" id="SM00849"/>
    </source>
</evidence>
<reference evidence="2" key="1">
    <citation type="submission" date="2021-03" db="EMBL/GenBank/DDBJ databases">
        <authorList>
            <person name="Tagirdzhanova G."/>
        </authorList>
    </citation>
    <scope>NUCLEOTIDE SEQUENCE</scope>
</reference>
<organism evidence="2 3">
    <name type="scientific">Alectoria fallacina</name>
    <dbReference type="NCBI Taxonomy" id="1903189"/>
    <lineage>
        <taxon>Eukaryota</taxon>
        <taxon>Fungi</taxon>
        <taxon>Dikarya</taxon>
        <taxon>Ascomycota</taxon>
        <taxon>Pezizomycotina</taxon>
        <taxon>Lecanoromycetes</taxon>
        <taxon>OSLEUM clade</taxon>
        <taxon>Lecanoromycetidae</taxon>
        <taxon>Lecanorales</taxon>
        <taxon>Lecanorineae</taxon>
        <taxon>Parmeliaceae</taxon>
        <taxon>Alectoria</taxon>
    </lineage>
</organism>
<evidence type="ECO:0000313" key="2">
    <source>
        <dbReference type="EMBL" id="CAF9931402.1"/>
    </source>
</evidence>
<dbReference type="SMART" id="SM00849">
    <property type="entry name" value="Lactamase_B"/>
    <property type="match status" value="1"/>
</dbReference>